<feature type="transmembrane region" description="Helical" evidence="6">
    <location>
        <begin position="351"/>
        <end position="369"/>
    </location>
</feature>
<feature type="transmembrane region" description="Helical" evidence="6">
    <location>
        <begin position="244"/>
        <end position="267"/>
    </location>
</feature>
<keyword evidence="5 6" id="KW-0472">Membrane</keyword>
<feature type="transmembrane region" description="Helical" evidence="6">
    <location>
        <begin position="375"/>
        <end position="403"/>
    </location>
</feature>
<keyword evidence="2" id="KW-1003">Cell membrane</keyword>
<feature type="transmembrane region" description="Helical" evidence="6">
    <location>
        <begin position="140"/>
        <end position="158"/>
    </location>
</feature>
<dbReference type="Gene3D" id="1.20.1740.10">
    <property type="entry name" value="Amino acid/polyamine transporter I"/>
    <property type="match status" value="1"/>
</dbReference>
<reference evidence="7" key="1">
    <citation type="submission" date="2022-12" db="EMBL/GenBank/DDBJ databases">
        <title>Reference genome sequencing for broad-spectrum identification of bacterial and archaeal isolates by mass spectrometry.</title>
        <authorList>
            <person name="Sekiguchi Y."/>
            <person name="Tourlousse D.M."/>
        </authorList>
    </citation>
    <scope>NUCLEOTIDE SEQUENCE</scope>
    <source>
        <strain evidence="7">14</strain>
    </source>
</reference>
<evidence type="ECO:0000256" key="2">
    <source>
        <dbReference type="ARBA" id="ARBA00022475"/>
    </source>
</evidence>
<dbReference type="PANTHER" id="PTHR42770">
    <property type="entry name" value="AMINO ACID TRANSPORTER-RELATED"/>
    <property type="match status" value="1"/>
</dbReference>
<feature type="transmembrane region" description="Helical" evidence="6">
    <location>
        <begin position="450"/>
        <end position="471"/>
    </location>
</feature>
<dbReference type="PANTHER" id="PTHR42770:SF16">
    <property type="entry name" value="AMINO ACID PERMEASE"/>
    <property type="match status" value="1"/>
</dbReference>
<dbReference type="InterPro" id="IPR002293">
    <property type="entry name" value="AA/rel_permease1"/>
</dbReference>
<comment type="caution">
    <text evidence="7">The sequence shown here is derived from an EMBL/GenBank/DDBJ whole genome shotgun (WGS) entry which is preliminary data.</text>
</comment>
<keyword evidence="3 6" id="KW-0812">Transmembrane</keyword>
<feature type="transmembrane region" description="Helical" evidence="6">
    <location>
        <begin position="101"/>
        <end position="120"/>
    </location>
</feature>
<keyword evidence="8" id="KW-1185">Reference proteome</keyword>
<keyword evidence="4 6" id="KW-1133">Transmembrane helix</keyword>
<dbReference type="PIRSF" id="PIRSF006060">
    <property type="entry name" value="AA_transporter"/>
    <property type="match status" value="1"/>
</dbReference>
<evidence type="ECO:0000256" key="3">
    <source>
        <dbReference type="ARBA" id="ARBA00022692"/>
    </source>
</evidence>
<dbReference type="GO" id="GO:0022857">
    <property type="term" value="F:transmembrane transporter activity"/>
    <property type="evidence" value="ECO:0007669"/>
    <property type="project" value="InterPro"/>
</dbReference>
<feature type="transmembrane region" description="Helical" evidence="6">
    <location>
        <begin position="170"/>
        <end position="192"/>
    </location>
</feature>
<evidence type="ECO:0000256" key="5">
    <source>
        <dbReference type="ARBA" id="ARBA00023136"/>
    </source>
</evidence>
<dbReference type="Proteomes" id="UP001144396">
    <property type="component" value="Unassembled WGS sequence"/>
</dbReference>
<feature type="transmembrane region" description="Helical" evidence="6">
    <location>
        <begin position="212"/>
        <end position="232"/>
    </location>
</feature>
<dbReference type="EMBL" id="BSDP01000001">
    <property type="protein sequence ID" value="GLI27707.1"/>
    <property type="molecule type" value="Genomic_DNA"/>
</dbReference>
<dbReference type="AlphaFoldDB" id="A0A9W6FRI7"/>
<gene>
    <name evidence="7" type="ORF">ARHIZOSPH14_19490</name>
</gene>
<sequence>MTTQEGSAPTTETTAPKKLSGSLGVVAIVFMVVAAASPLTVVGGSVPLGIAFGNGVGFPSLFVFSGIVMLLFSVGFVAMTRHVPKPGAFFTYSGYGLGRPMGLATAYLAWLTYTTVQVAVHAYVGTIIGASVAGLGGPDIPWWVWALAVVAIVGVLGYRHIDLSSKVLGVLLVLEVGIALVMSLAVTFTGGAEGLSLDTFAPAEIISGSPGVGLMFAIAAFIGFEATAVFRDEAREPGRTIPRATYAAVIAITLFYAFVSWAVVMAWGPSEVVAAAQADPEGLVIATAAAYLGPVGEIAINVLIITGMFACVLSFHNVVTRYQLSMSNAGVLPSSLANVHHKHLSPHTSSLVQTGTAAALIALFAILGMDPVAQVFTWLAGIATLGIIILMSITSVAVIAYFLRTKKDTRVWNTIIAPVLGLVGLLFSAGVIVVGYPMLVGDYDAAGNPIFGVTTWICLGIIVAFPVFGYLQAVYLRKSKPAVYQRITEAIGAE</sequence>
<accession>A0A9W6FRI7</accession>
<name>A0A9W6FRI7_9MICO</name>
<evidence type="ECO:0000313" key="7">
    <source>
        <dbReference type="EMBL" id="GLI27707.1"/>
    </source>
</evidence>
<evidence type="ECO:0000256" key="1">
    <source>
        <dbReference type="ARBA" id="ARBA00004651"/>
    </source>
</evidence>
<feature type="transmembrane region" description="Helical" evidence="6">
    <location>
        <begin position="298"/>
        <end position="319"/>
    </location>
</feature>
<feature type="transmembrane region" description="Helical" evidence="6">
    <location>
        <begin position="415"/>
        <end position="438"/>
    </location>
</feature>
<dbReference type="Pfam" id="PF13520">
    <property type="entry name" value="AA_permease_2"/>
    <property type="match status" value="1"/>
</dbReference>
<evidence type="ECO:0000256" key="6">
    <source>
        <dbReference type="SAM" id="Phobius"/>
    </source>
</evidence>
<comment type="subcellular location">
    <subcellularLocation>
        <location evidence="1">Cell membrane</location>
        <topology evidence="1">Multi-pass membrane protein</topology>
    </subcellularLocation>
</comment>
<evidence type="ECO:0000256" key="4">
    <source>
        <dbReference type="ARBA" id="ARBA00022989"/>
    </source>
</evidence>
<organism evidence="7 8">
    <name type="scientific">Agromyces rhizosphaerae</name>
    <dbReference type="NCBI Taxonomy" id="88374"/>
    <lineage>
        <taxon>Bacteria</taxon>
        <taxon>Bacillati</taxon>
        <taxon>Actinomycetota</taxon>
        <taxon>Actinomycetes</taxon>
        <taxon>Micrococcales</taxon>
        <taxon>Microbacteriaceae</taxon>
        <taxon>Agromyces</taxon>
    </lineage>
</organism>
<dbReference type="GO" id="GO:0005886">
    <property type="term" value="C:plasma membrane"/>
    <property type="evidence" value="ECO:0007669"/>
    <property type="project" value="UniProtKB-SubCell"/>
</dbReference>
<feature type="transmembrane region" description="Helical" evidence="6">
    <location>
        <begin position="21"/>
        <end position="41"/>
    </location>
</feature>
<evidence type="ECO:0000313" key="8">
    <source>
        <dbReference type="Proteomes" id="UP001144396"/>
    </source>
</evidence>
<dbReference type="InterPro" id="IPR050367">
    <property type="entry name" value="APC_superfamily"/>
</dbReference>
<dbReference type="RefSeq" id="WP_281884470.1">
    <property type="nucleotide sequence ID" value="NZ_BSDP01000001.1"/>
</dbReference>
<proteinExistence type="predicted"/>
<feature type="transmembrane region" description="Helical" evidence="6">
    <location>
        <begin position="61"/>
        <end position="80"/>
    </location>
</feature>
<protein>
    <submittedName>
        <fullName evidence="7">Amino acid transporter</fullName>
    </submittedName>
</protein>